<dbReference type="EMBL" id="JARKIB010000075">
    <property type="protein sequence ID" value="KAJ7747851.1"/>
    <property type="molecule type" value="Genomic_DNA"/>
</dbReference>
<organism evidence="3 4">
    <name type="scientific">Mycena metata</name>
    <dbReference type="NCBI Taxonomy" id="1033252"/>
    <lineage>
        <taxon>Eukaryota</taxon>
        <taxon>Fungi</taxon>
        <taxon>Dikarya</taxon>
        <taxon>Basidiomycota</taxon>
        <taxon>Agaricomycotina</taxon>
        <taxon>Agaricomycetes</taxon>
        <taxon>Agaricomycetidae</taxon>
        <taxon>Agaricales</taxon>
        <taxon>Marasmiineae</taxon>
        <taxon>Mycenaceae</taxon>
        <taxon>Mycena</taxon>
    </lineage>
</organism>
<gene>
    <name evidence="3" type="ORF">B0H16DRAFT_1461937</name>
</gene>
<feature type="chain" id="PRO_5042175480" evidence="2">
    <location>
        <begin position="20"/>
        <end position="191"/>
    </location>
</feature>
<dbReference type="AlphaFoldDB" id="A0AAD7IPM9"/>
<dbReference type="Proteomes" id="UP001215598">
    <property type="component" value="Unassembled WGS sequence"/>
</dbReference>
<evidence type="ECO:0000313" key="4">
    <source>
        <dbReference type="Proteomes" id="UP001215598"/>
    </source>
</evidence>
<reference evidence="3" key="1">
    <citation type="submission" date="2023-03" db="EMBL/GenBank/DDBJ databases">
        <title>Massive genome expansion in bonnet fungi (Mycena s.s.) driven by repeated elements and novel gene families across ecological guilds.</title>
        <authorList>
            <consortium name="Lawrence Berkeley National Laboratory"/>
            <person name="Harder C.B."/>
            <person name="Miyauchi S."/>
            <person name="Viragh M."/>
            <person name="Kuo A."/>
            <person name="Thoen E."/>
            <person name="Andreopoulos B."/>
            <person name="Lu D."/>
            <person name="Skrede I."/>
            <person name="Drula E."/>
            <person name="Henrissat B."/>
            <person name="Morin E."/>
            <person name="Kohler A."/>
            <person name="Barry K."/>
            <person name="LaButti K."/>
            <person name="Morin E."/>
            <person name="Salamov A."/>
            <person name="Lipzen A."/>
            <person name="Mereny Z."/>
            <person name="Hegedus B."/>
            <person name="Baldrian P."/>
            <person name="Stursova M."/>
            <person name="Weitz H."/>
            <person name="Taylor A."/>
            <person name="Grigoriev I.V."/>
            <person name="Nagy L.G."/>
            <person name="Martin F."/>
            <person name="Kauserud H."/>
        </authorList>
    </citation>
    <scope>NUCLEOTIDE SEQUENCE</scope>
    <source>
        <strain evidence="3">CBHHK182m</strain>
    </source>
</reference>
<proteinExistence type="predicted"/>
<name>A0AAD7IPM9_9AGAR</name>
<comment type="caution">
    <text evidence="3">The sequence shown here is derived from an EMBL/GenBank/DDBJ whole genome shotgun (WGS) entry which is preliminary data.</text>
</comment>
<accession>A0AAD7IPM9</accession>
<feature type="compositionally biased region" description="Low complexity" evidence="1">
    <location>
        <begin position="68"/>
        <end position="77"/>
    </location>
</feature>
<evidence type="ECO:0000256" key="1">
    <source>
        <dbReference type="SAM" id="MobiDB-lite"/>
    </source>
</evidence>
<protein>
    <submittedName>
        <fullName evidence="3">Uncharacterized protein</fullName>
    </submittedName>
</protein>
<keyword evidence="2" id="KW-0732">Signal</keyword>
<evidence type="ECO:0000256" key="2">
    <source>
        <dbReference type="SAM" id="SignalP"/>
    </source>
</evidence>
<evidence type="ECO:0000313" key="3">
    <source>
        <dbReference type="EMBL" id="KAJ7747851.1"/>
    </source>
</evidence>
<keyword evidence="4" id="KW-1185">Reference proteome</keyword>
<feature type="region of interest" description="Disordered" evidence="1">
    <location>
        <begin position="68"/>
        <end position="89"/>
    </location>
</feature>
<sequence length="191" mass="19199">MKFLAVVSAALVTAFCANALSVPLVWLDQRKLFFETEIVMAGPKDGYQCQVLSSVTGAVTNTGGVAGDAANGTGDVGRTATDPAPAGDVESAAESAAGDAAANAGDAAANAGDAAANAGDAAATAGDVVVQNTYFDPVAFAVLALSDIQISQKRVRKWSRSLEPGHLVTLTDVRHCMGSARNGAIVYQGVG</sequence>
<feature type="signal peptide" evidence="2">
    <location>
        <begin position="1"/>
        <end position="19"/>
    </location>
</feature>